<organism evidence="3">
    <name type="scientific">Mimivirus LCMiAC01</name>
    <dbReference type="NCBI Taxonomy" id="2506608"/>
    <lineage>
        <taxon>Viruses</taxon>
        <taxon>Varidnaviria</taxon>
        <taxon>Bamfordvirae</taxon>
        <taxon>Nucleocytoviricota</taxon>
        <taxon>Megaviricetes</taxon>
        <taxon>Imitervirales</taxon>
        <taxon>Mimiviridae</taxon>
        <taxon>Klosneuvirinae</taxon>
    </lineage>
</organism>
<proteinExistence type="inferred from homology"/>
<dbReference type="EMBL" id="MK500394">
    <property type="protein sequence ID" value="QBK88638.1"/>
    <property type="molecule type" value="Genomic_DNA"/>
</dbReference>
<name>A0A481YZK0_9VIRU</name>
<dbReference type="SUPFAM" id="SSF54695">
    <property type="entry name" value="POZ domain"/>
    <property type="match status" value="1"/>
</dbReference>
<evidence type="ECO:0000256" key="1">
    <source>
        <dbReference type="ARBA" id="ARBA00006497"/>
    </source>
</evidence>
<dbReference type="PANTHER" id="PTHR14499">
    <property type="entry name" value="POTASSIUM CHANNEL TETRAMERIZATION DOMAIN-CONTAINING"/>
    <property type="match status" value="1"/>
</dbReference>
<evidence type="ECO:0000259" key="2">
    <source>
        <dbReference type="PROSITE" id="PS50097"/>
    </source>
</evidence>
<dbReference type="InterPro" id="IPR011333">
    <property type="entry name" value="SKP1/BTB/POZ_sf"/>
</dbReference>
<protein>
    <submittedName>
        <fullName evidence="3">BTB/POZ domain protein</fullName>
    </submittedName>
</protein>
<dbReference type="GO" id="GO:0051260">
    <property type="term" value="P:protein homooligomerization"/>
    <property type="evidence" value="ECO:0007669"/>
    <property type="project" value="InterPro"/>
</dbReference>
<dbReference type="PROSITE" id="PS50097">
    <property type="entry name" value="BTB"/>
    <property type="match status" value="1"/>
</dbReference>
<evidence type="ECO:0000313" key="3">
    <source>
        <dbReference type="EMBL" id="QBK88638.1"/>
    </source>
</evidence>
<dbReference type="Gene3D" id="3.30.710.10">
    <property type="entry name" value="Potassium Channel Kv1.1, Chain A"/>
    <property type="match status" value="1"/>
</dbReference>
<reference evidence="3" key="1">
    <citation type="journal article" date="2019" name="MBio">
        <title>Virus Genomes from Deep Sea Sediments Expand the Ocean Megavirome and Support Independent Origins of Viral Gigantism.</title>
        <authorList>
            <person name="Backstrom D."/>
            <person name="Yutin N."/>
            <person name="Jorgensen S.L."/>
            <person name="Dharamshi J."/>
            <person name="Homa F."/>
            <person name="Zaremba-Niedwiedzka K."/>
            <person name="Spang A."/>
            <person name="Wolf Y.I."/>
            <person name="Koonin E.V."/>
            <person name="Ettema T.J."/>
        </authorList>
    </citation>
    <scope>NUCLEOTIDE SEQUENCE</scope>
</reference>
<dbReference type="CDD" id="cd18316">
    <property type="entry name" value="BTB_POZ_KCTD-like"/>
    <property type="match status" value="1"/>
</dbReference>
<dbReference type="Pfam" id="PF02214">
    <property type="entry name" value="BTB_2"/>
    <property type="match status" value="1"/>
</dbReference>
<accession>A0A481YZK0</accession>
<comment type="similarity">
    <text evidence="1">Belongs to the mimivirus BTB/WD family.</text>
</comment>
<dbReference type="PANTHER" id="PTHR14499:SF136">
    <property type="entry name" value="GH08630P"/>
    <property type="match status" value="1"/>
</dbReference>
<sequence>MDSEIVKLNVGGDVFTTQKSTLMESPWFEKFFSGKFKKPQMINGDQYFIDRDGYLFSLVLNYLRNGKTIKTSHFDKESDFEQFRDECEYFGLTVEEKWESDMQWDYIRVCPTRWDNPINFSESRKLIKSGYKLILISHYPQSPNMNPPSIQVIFGKKINKSLVKSEKKFS</sequence>
<feature type="domain" description="BTB" evidence="2">
    <location>
        <begin position="4"/>
        <end position="72"/>
    </location>
</feature>
<dbReference type="InterPro" id="IPR003131">
    <property type="entry name" value="T1-type_BTB"/>
</dbReference>
<gene>
    <name evidence="3" type="ORF">LCMiAC01_03160</name>
</gene>
<dbReference type="InterPro" id="IPR000210">
    <property type="entry name" value="BTB/POZ_dom"/>
</dbReference>